<reference evidence="1 2" key="2">
    <citation type="journal article" date="2022" name="Mol. Ecol. Resour.">
        <title>The genomes of chicory, endive, great burdock and yacon provide insights into Asteraceae paleo-polyploidization history and plant inulin production.</title>
        <authorList>
            <person name="Fan W."/>
            <person name="Wang S."/>
            <person name="Wang H."/>
            <person name="Wang A."/>
            <person name="Jiang F."/>
            <person name="Liu H."/>
            <person name="Zhao H."/>
            <person name="Xu D."/>
            <person name="Zhang Y."/>
        </authorList>
    </citation>
    <scope>NUCLEOTIDE SEQUENCE [LARGE SCALE GENOMIC DNA]</scope>
    <source>
        <strain evidence="2">cv. Niubang</strain>
    </source>
</reference>
<reference evidence="2" key="1">
    <citation type="journal article" date="2022" name="Mol. Ecol. Resour.">
        <title>The genomes of chicory, endive, great burdock and yacon provide insights into Asteraceae palaeo-polyploidization history and plant inulin production.</title>
        <authorList>
            <person name="Fan W."/>
            <person name="Wang S."/>
            <person name="Wang H."/>
            <person name="Wang A."/>
            <person name="Jiang F."/>
            <person name="Liu H."/>
            <person name="Zhao H."/>
            <person name="Xu D."/>
            <person name="Zhang Y."/>
        </authorList>
    </citation>
    <scope>NUCLEOTIDE SEQUENCE [LARGE SCALE GENOMIC DNA]</scope>
    <source>
        <strain evidence="2">cv. Niubang</strain>
    </source>
</reference>
<comment type="caution">
    <text evidence="1">The sequence shown here is derived from an EMBL/GenBank/DDBJ whole genome shotgun (WGS) entry which is preliminary data.</text>
</comment>
<evidence type="ECO:0000313" key="2">
    <source>
        <dbReference type="Proteomes" id="UP001055879"/>
    </source>
</evidence>
<proteinExistence type="predicted"/>
<keyword evidence="2" id="KW-1185">Reference proteome</keyword>
<dbReference type="EMBL" id="CM042061">
    <property type="protein sequence ID" value="KAI3672672.1"/>
    <property type="molecule type" value="Genomic_DNA"/>
</dbReference>
<gene>
    <name evidence="1" type="ORF">L6452_38769</name>
</gene>
<organism evidence="1 2">
    <name type="scientific">Arctium lappa</name>
    <name type="common">Greater burdock</name>
    <name type="synonym">Lappa major</name>
    <dbReference type="NCBI Taxonomy" id="4217"/>
    <lineage>
        <taxon>Eukaryota</taxon>
        <taxon>Viridiplantae</taxon>
        <taxon>Streptophyta</taxon>
        <taxon>Embryophyta</taxon>
        <taxon>Tracheophyta</taxon>
        <taxon>Spermatophyta</taxon>
        <taxon>Magnoliopsida</taxon>
        <taxon>eudicotyledons</taxon>
        <taxon>Gunneridae</taxon>
        <taxon>Pentapetalae</taxon>
        <taxon>asterids</taxon>
        <taxon>campanulids</taxon>
        <taxon>Asterales</taxon>
        <taxon>Asteraceae</taxon>
        <taxon>Carduoideae</taxon>
        <taxon>Cardueae</taxon>
        <taxon>Arctiinae</taxon>
        <taxon>Arctium</taxon>
    </lineage>
</organism>
<protein>
    <submittedName>
        <fullName evidence="1">Uncharacterized protein</fullName>
    </submittedName>
</protein>
<name>A0ACB8XQX6_ARCLA</name>
<accession>A0ACB8XQX6</accession>
<dbReference type="Proteomes" id="UP001055879">
    <property type="component" value="Linkage Group LG15"/>
</dbReference>
<sequence length="68" mass="7649">MSGQIAKGDDFQSQAEKKLKGPALFDSKHEDAAELYEKAADFTNLENPVSLSHFELWSLKLDCILSYQ</sequence>
<evidence type="ECO:0000313" key="1">
    <source>
        <dbReference type="EMBL" id="KAI3672672.1"/>
    </source>
</evidence>